<dbReference type="Gene3D" id="2.40.50.140">
    <property type="entry name" value="Nucleic acid-binding proteins"/>
    <property type="match status" value="1"/>
</dbReference>
<feature type="compositionally biased region" description="Acidic residues" evidence="1">
    <location>
        <begin position="167"/>
        <end position="177"/>
    </location>
</feature>
<accession>A0A0A8ZMF1</accession>
<feature type="compositionally biased region" description="Low complexity" evidence="1">
    <location>
        <begin position="186"/>
        <end position="195"/>
    </location>
</feature>
<protein>
    <recommendedName>
        <fullName evidence="3">Replication factor A C-terminal domain-containing protein</fullName>
    </recommendedName>
</protein>
<dbReference type="InterPro" id="IPR012340">
    <property type="entry name" value="NA-bd_OB-fold"/>
</dbReference>
<feature type="region of interest" description="Disordered" evidence="1">
    <location>
        <begin position="100"/>
        <end position="195"/>
    </location>
</feature>
<feature type="compositionally biased region" description="Basic and acidic residues" evidence="1">
    <location>
        <begin position="124"/>
        <end position="137"/>
    </location>
</feature>
<evidence type="ECO:0008006" key="3">
    <source>
        <dbReference type="Google" id="ProtNLM"/>
    </source>
</evidence>
<evidence type="ECO:0000256" key="1">
    <source>
        <dbReference type="SAM" id="MobiDB-lite"/>
    </source>
</evidence>
<dbReference type="EMBL" id="GBRH01261883">
    <property type="protein sequence ID" value="JAD36012.1"/>
    <property type="molecule type" value="Transcribed_RNA"/>
</dbReference>
<reference evidence="2" key="2">
    <citation type="journal article" date="2015" name="Data Brief">
        <title>Shoot transcriptome of the giant reed, Arundo donax.</title>
        <authorList>
            <person name="Barrero R.A."/>
            <person name="Guerrero F.D."/>
            <person name="Moolhuijzen P."/>
            <person name="Goolsby J.A."/>
            <person name="Tidwell J."/>
            <person name="Bellgard S.E."/>
            <person name="Bellgard M.I."/>
        </authorList>
    </citation>
    <scope>NUCLEOTIDE SEQUENCE</scope>
    <source>
        <tissue evidence="2">Shoot tissue taken approximately 20 cm above the soil surface</tissue>
    </source>
</reference>
<organism evidence="2">
    <name type="scientific">Arundo donax</name>
    <name type="common">Giant reed</name>
    <name type="synonym">Donax arundinaceus</name>
    <dbReference type="NCBI Taxonomy" id="35708"/>
    <lineage>
        <taxon>Eukaryota</taxon>
        <taxon>Viridiplantae</taxon>
        <taxon>Streptophyta</taxon>
        <taxon>Embryophyta</taxon>
        <taxon>Tracheophyta</taxon>
        <taxon>Spermatophyta</taxon>
        <taxon>Magnoliopsida</taxon>
        <taxon>Liliopsida</taxon>
        <taxon>Poales</taxon>
        <taxon>Poaceae</taxon>
        <taxon>PACMAD clade</taxon>
        <taxon>Arundinoideae</taxon>
        <taxon>Arundineae</taxon>
        <taxon>Arundo</taxon>
    </lineage>
</organism>
<sequence>MGSDDTYELEFVLFGEKAQLLTGKPVEVLRNMYDKYDSPPELLKFVGQRYTFIVKVSAKKTIRNLSKYKDPSFEVISVAQQHGKQGFLPAIQQDDTIQRASMKHEGSHAQKKSSHLTPLVPMRASEDQKLQTTHMDEQNINPRSGPMDIDLKNLQEGTSKSKRSGTFEDDGLDDNEDPASKGNKKGSGNNKRTKA</sequence>
<name>A0A0A8ZMF1_ARUDO</name>
<dbReference type="AlphaFoldDB" id="A0A0A8ZMF1"/>
<proteinExistence type="predicted"/>
<dbReference type="PANTHER" id="PTHR47165:SF4">
    <property type="entry name" value="OS03G0429900 PROTEIN"/>
    <property type="match status" value="1"/>
</dbReference>
<dbReference type="PANTHER" id="PTHR47165">
    <property type="entry name" value="OS03G0429900 PROTEIN"/>
    <property type="match status" value="1"/>
</dbReference>
<evidence type="ECO:0000313" key="2">
    <source>
        <dbReference type="EMBL" id="JAD36012.1"/>
    </source>
</evidence>
<reference evidence="2" key="1">
    <citation type="submission" date="2014-09" db="EMBL/GenBank/DDBJ databases">
        <authorList>
            <person name="Magalhaes I.L.F."/>
            <person name="Oliveira U."/>
            <person name="Santos F.R."/>
            <person name="Vidigal T.H.D.A."/>
            <person name="Brescovit A.D."/>
            <person name="Santos A.J."/>
        </authorList>
    </citation>
    <scope>NUCLEOTIDE SEQUENCE</scope>
    <source>
        <tissue evidence="2">Shoot tissue taken approximately 20 cm above the soil surface</tissue>
    </source>
</reference>